<gene>
    <name evidence="3" type="ORF">FIBSPDRAFT_869334</name>
    <name evidence="2" type="ORF">FIBSPDRAFT_876236</name>
</gene>
<dbReference type="Proteomes" id="UP000076532">
    <property type="component" value="Unassembled WGS sequence"/>
</dbReference>
<dbReference type="AlphaFoldDB" id="A0A167X245"/>
<evidence type="ECO:0000313" key="2">
    <source>
        <dbReference type="EMBL" id="KZP06741.1"/>
    </source>
</evidence>
<accession>A0A167X245</accession>
<feature type="compositionally biased region" description="Polar residues" evidence="1">
    <location>
        <begin position="65"/>
        <end position="75"/>
    </location>
</feature>
<feature type="region of interest" description="Disordered" evidence="1">
    <location>
        <begin position="40"/>
        <end position="75"/>
    </location>
</feature>
<feature type="compositionally biased region" description="Basic and acidic residues" evidence="1">
    <location>
        <begin position="52"/>
        <end position="61"/>
    </location>
</feature>
<reference evidence="2 4" key="1">
    <citation type="journal article" date="2016" name="Mol. Biol. Evol.">
        <title>Comparative Genomics of Early-Diverging Mushroom-Forming Fungi Provides Insights into the Origins of Lignocellulose Decay Capabilities.</title>
        <authorList>
            <person name="Nagy L.G."/>
            <person name="Riley R."/>
            <person name="Tritt A."/>
            <person name="Adam C."/>
            <person name="Daum C."/>
            <person name="Floudas D."/>
            <person name="Sun H."/>
            <person name="Yadav J.S."/>
            <person name="Pangilinan J."/>
            <person name="Larsson K.H."/>
            <person name="Matsuura K."/>
            <person name="Barry K."/>
            <person name="Labutti K."/>
            <person name="Kuo R."/>
            <person name="Ohm R.A."/>
            <person name="Bhattacharya S.S."/>
            <person name="Shirouzu T."/>
            <person name="Yoshinaga Y."/>
            <person name="Martin F.M."/>
            <person name="Grigoriev I.V."/>
            <person name="Hibbett D.S."/>
        </authorList>
    </citation>
    <scope>NUCLEOTIDE SEQUENCE [LARGE SCALE GENOMIC DNA]</scope>
    <source>
        <strain evidence="2 4">CBS 109695</strain>
    </source>
</reference>
<sequence>MVWSLELYVKGQRLLSLVSLGVSVGLIIDNECRTLGSRGVTEAKSAQSNRGAAEDGMEKRAVSGWKSSSTPVFKL</sequence>
<evidence type="ECO:0000313" key="4">
    <source>
        <dbReference type="Proteomes" id="UP000076532"/>
    </source>
</evidence>
<proteinExistence type="predicted"/>
<protein>
    <submittedName>
        <fullName evidence="2">Uncharacterized protein</fullName>
    </submittedName>
</protein>
<evidence type="ECO:0000256" key="1">
    <source>
        <dbReference type="SAM" id="MobiDB-lite"/>
    </source>
</evidence>
<dbReference type="EMBL" id="KV417775">
    <property type="protein sequence ID" value="KZP06741.1"/>
    <property type="molecule type" value="Genomic_DNA"/>
</dbReference>
<keyword evidence="4" id="KW-1185">Reference proteome</keyword>
<evidence type="ECO:0000313" key="3">
    <source>
        <dbReference type="EMBL" id="KZP13504.1"/>
    </source>
</evidence>
<dbReference type="EMBL" id="KV417632">
    <property type="protein sequence ID" value="KZP13504.1"/>
    <property type="molecule type" value="Genomic_DNA"/>
</dbReference>
<name>A0A167X245_9AGAM</name>
<organism evidence="2 4">
    <name type="scientific">Athelia psychrophila</name>
    <dbReference type="NCBI Taxonomy" id="1759441"/>
    <lineage>
        <taxon>Eukaryota</taxon>
        <taxon>Fungi</taxon>
        <taxon>Dikarya</taxon>
        <taxon>Basidiomycota</taxon>
        <taxon>Agaricomycotina</taxon>
        <taxon>Agaricomycetes</taxon>
        <taxon>Agaricomycetidae</taxon>
        <taxon>Atheliales</taxon>
        <taxon>Atheliaceae</taxon>
        <taxon>Athelia</taxon>
    </lineage>
</organism>